<dbReference type="InterPro" id="IPR013083">
    <property type="entry name" value="Znf_RING/FYVE/PHD"/>
</dbReference>
<evidence type="ECO:0000256" key="3">
    <source>
        <dbReference type="ARBA" id="ARBA00022833"/>
    </source>
</evidence>
<dbReference type="Gene3D" id="3.30.40.10">
    <property type="entry name" value="Zinc/RING finger domain, C3HC4 (zinc finger)"/>
    <property type="match status" value="1"/>
</dbReference>
<evidence type="ECO:0000256" key="1">
    <source>
        <dbReference type="ARBA" id="ARBA00022723"/>
    </source>
</evidence>
<sequence length="282" mass="31720">MADEDLCIACTLIVTTRQEVLQCDGCQKWQHRVCNTGISRPEYRNAVRAGTDIPWECQTCVVSHIPNFKSTRFDEAEAAGLEEEMNSTIYDPPMVTESSLEDPDLQTLENTAGQFSLTFELVEDSTKRGKTKLVDNHGYTYNVKRRRGDNTDWQCTVRPRVDPCKATVTQRADGEFVPGKQQHNHPGKVGAALAARITARTKKEAVANLFKPATAIVNQVLLEELTDAPCPSLPKPTDLARAANYLRQSLRPTDPKDMEFQLDHDHIPDDFLRKDITVRAFF</sequence>
<dbReference type="Pfam" id="PF04500">
    <property type="entry name" value="FLYWCH"/>
    <property type="match status" value="1"/>
</dbReference>
<dbReference type="InterPro" id="IPR007588">
    <property type="entry name" value="Znf_FLYWCH"/>
</dbReference>
<dbReference type="SUPFAM" id="SSF57903">
    <property type="entry name" value="FYVE/PHD zinc finger"/>
    <property type="match status" value="1"/>
</dbReference>
<organism evidence="5 6">
    <name type="scientific">Porites lobata</name>
    <dbReference type="NCBI Taxonomy" id="104759"/>
    <lineage>
        <taxon>Eukaryota</taxon>
        <taxon>Metazoa</taxon>
        <taxon>Cnidaria</taxon>
        <taxon>Anthozoa</taxon>
        <taxon>Hexacorallia</taxon>
        <taxon>Scleractinia</taxon>
        <taxon>Fungiina</taxon>
        <taxon>Poritidae</taxon>
        <taxon>Porites</taxon>
    </lineage>
</organism>
<dbReference type="PANTHER" id="PTHR20956">
    <property type="entry name" value="HEH2P"/>
    <property type="match status" value="1"/>
</dbReference>
<evidence type="ECO:0000259" key="4">
    <source>
        <dbReference type="Pfam" id="PF04500"/>
    </source>
</evidence>
<keyword evidence="3" id="KW-0862">Zinc</keyword>
<dbReference type="InterPro" id="IPR011011">
    <property type="entry name" value="Znf_FYVE_PHD"/>
</dbReference>
<accession>A0ABN8SA67</accession>
<keyword evidence="1" id="KW-0479">Metal-binding</keyword>
<gene>
    <name evidence="5" type="ORF">PLOB_00041069</name>
</gene>
<keyword evidence="2" id="KW-0863">Zinc-finger</keyword>
<keyword evidence="6" id="KW-1185">Reference proteome</keyword>
<comment type="caution">
    <text evidence="5">The sequence shown here is derived from an EMBL/GenBank/DDBJ whole genome shotgun (WGS) entry which is preliminary data.</text>
</comment>
<reference evidence="5 6" key="1">
    <citation type="submission" date="2022-05" db="EMBL/GenBank/DDBJ databases">
        <authorList>
            <consortium name="Genoscope - CEA"/>
            <person name="William W."/>
        </authorList>
    </citation>
    <scope>NUCLEOTIDE SEQUENCE [LARGE SCALE GENOMIC DNA]</scope>
</reference>
<name>A0ABN8SA67_9CNID</name>
<dbReference type="PANTHER" id="PTHR20956:SF12">
    <property type="entry name" value="FLYWCH-TYPE DOMAIN-CONTAINING PROTEIN"/>
    <property type="match status" value="1"/>
</dbReference>
<dbReference type="Proteomes" id="UP001159405">
    <property type="component" value="Unassembled WGS sequence"/>
</dbReference>
<feature type="domain" description="FLYWCH-type" evidence="4">
    <location>
        <begin position="126"/>
        <end position="185"/>
    </location>
</feature>
<protein>
    <recommendedName>
        <fullName evidence="4">FLYWCH-type domain-containing protein</fullName>
    </recommendedName>
</protein>
<dbReference type="Gene3D" id="2.20.25.240">
    <property type="match status" value="1"/>
</dbReference>
<evidence type="ECO:0000313" key="6">
    <source>
        <dbReference type="Proteomes" id="UP001159405"/>
    </source>
</evidence>
<dbReference type="PROSITE" id="PS01359">
    <property type="entry name" value="ZF_PHD_1"/>
    <property type="match status" value="1"/>
</dbReference>
<evidence type="ECO:0000313" key="5">
    <source>
        <dbReference type="EMBL" id="CAH3188612.1"/>
    </source>
</evidence>
<evidence type="ECO:0000256" key="2">
    <source>
        <dbReference type="ARBA" id="ARBA00022771"/>
    </source>
</evidence>
<proteinExistence type="predicted"/>
<dbReference type="InterPro" id="IPR019786">
    <property type="entry name" value="Zinc_finger_PHD-type_CS"/>
</dbReference>
<dbReference type="EMBL" id="CALNXK010000637">
    <property type="protein sequence ID" value="CAH3188612.1"/>
    <property type="molecule type" value="Genomic_DNA"/>
</dbReference>